<dbReference type="PANTHER" id="PTHR12802:SF41">
    <property type="entry name" value="BRAHMA ASSOCIATED PROTEIN 155 KDA"/>
    <property type="match status" value="1"/>
</dbReference>
<feature type="compositionally biased region" description="Basic and acidic residues" evidence="5">
    <location>
        <begin position="1"/>
        <end position="10"/>
    </location>
</feature>
<dbReference type="GO" id="GO:0045893">
    <property type="term" value="P:positive regulation of DNA-templated transcription"/>
    <property type="evidence" value="ECO:0007669"/>
    <property type="project" value="TreeGrafter"/>
</dbReference>
<dbReference type="OrthoDB" id="118550at2759"/>
<dbReference type="GO" id="GO:0042393">
    <property type="term" value="F:histone binding"/>
    <property type="evidence" value="ECO:0007669"/>
    <property type="project" value="TreeGrafter"/>
</dbReference>
<evidence type="ECO:0000256" key="1">
    <source>
        <dbReference type="ARBA" id="ARBA00023015"/>
    </source>
</evidence>
<dbReference type="InterPro" id="IPR032451">
    <property type="entry name" value="SMARCC_C"/>
</dbReference>
<dbReference type="Pfam" id="PF00249">
    <property type="entry name" value="Myb_DNA-binding"/>
    <property type="match status" value="1"/>
</dbReference>
<protein>
    <recommendedName>
        <fullName evidence="11">SWIRM-domain-containing protein</fullName>
    </recommendedName>
</protein>
<evidence type="ECO:0000313" key="10">
    <source>
        <dbReference type="Proteomes" id="UP000664521"/>
    </source>
</evidence>
<dbReference type="Pfam" id="PF04433">
    <property type="entry name" value="SWIRM"/>
    <property type="match status" value="1"/>
</dbReference>
<dbReference type="FunFam" id="1.10.10.60:FF:000014">
    <property type="entry name" value="SWI/SNF complex subunit SMARCC2 isoform C"/>
    <property type="match status" value="1"/>
</dbReference>
<keyword evidence="1" id="KW-0805">Transcription regulation</keyword>
<feature type="compositionally biased region" description="Polar residues" evidence="5">
    <location>
        <begin position="265"/>
        <end position="275"/>
    </location>
</feature>
<feature type="region of interest" description="Disordered" evidence="5">
    <location>
        <begin position="265"/>
        <end position="332"/>
    </location>
</feature>
<feature type="compositionally biased region" description="Polar residues" evidence="5">
    <location>
        <begin position="106"/>
        <end position="120"/>
    </location>
</feature>
<dbReference type="AlphaFoldDB" id="A0A8H3G1H1"/>
<dbReference type="GO" id="GO:0003677">
    <property type="term" value="F:DNA binding"/>
    <property type="evidence" value="ECO:0007669"/>
    <property type="project" value="UniProtKB-KW"/>
</dbReference>
<feature type="region of interest" description="Disordered" evidence="5">
    <location>
        <begin position="704"/>
        <end position="728"/>
    </location>
</feature>
<feature type="domain" description="SANT" evidence="8">
    <location>
        <begin position="411"/>
        <end position="462"/>
    </location>
</feature>
<feature type="region of interest" description="Disordered" evidence="5">
    <location>
        <begin position="522"/>
        <end position="589"/>
    </location>
</feature>
<feature type="domain" description="Myb-like" evidence="6">
    <location>
        <begin position="415"/>
        <end position="458"/>
    </location>
</feature>
<dbReference type="InterPro" id="IPR001005">
    <property type="entry name" value="SANT/Myb"/>
</dbReference>
<gene>
    <name evidence="9" type="ORF">HETSPECPRED_009259</name>
</gene>
<feature type="compositionally biased region" description="Basic and acidic residues" evidence="5">
    <location>
        <begin position="308"/>
        <end position="317"/>
    </location>
</feature>
<dbReference type="CDD" id="cd00167">
    <property type="entry name" value="SANT"/>
    <property type="match status" value="1"/>
</dbReference>
<keyword evidence="4" id="KW-0539">Nucleus</keyword>
<feature type="compositionally biased region" description="Basic and acidic residues" evidence="5">
    <location>
        <begin position="533"/>
        <end position="544"/>
    </location>
</feature>
<dbReference type="FunFam" id="1.10.10.10:FF:000020">
    <property type="entry name" value="SWI/SNF complex subunit SMARCC2 isoform c"/>
    <property type="match status" value="1"/>
</dbReference>
<dbReference type="Pfam" id="PF16495">
    <property type="entry name" value="SWIRM-assoc_1"/>
    <property type="match status" value="1"/>
</dbReference>
<keyword evidence="2" id="KW-0238">DNA-binding</keyword>
<evidence type="ECO:0000256" key="5">
    <source>
        <dbReference type="SAM" id="MobiDB-lite"/>
    </source>
</evidence>
<name>A0A8H3G1H1_9LECA</name>
<dbReference type="PANTHER" id="PTHR12802">
    <property type="entry name" value="SWI/SNF COMPLEX-RELATED"/>
    <property type="match status" value="1"/>
</dbReference>
<evidence type="ECO:0000256" key="2">
    <source>
        <dbReference type="ARBA" id="ARBA00023125"/>
    </source>
</evidence>
<keyword evidence="10" id="KW-1185">Reference proteome</keyword>
<feature type="compositionally biased region" description="Polar residues" evidence="5">
    <location>
        <begin position="318"/>
        <end position="332"/>
    </location>
</feature>
<evidence type="ECO:0000313" key="9">
    <source>
        <dbReference type="EMBL" id="CAF9934501.1"/>
    </source>
</evidence>
<organism evidence="9 10">
    <name type="scientific">Heterodermia speciosa</name>
    <dbReference type="NCBI Taxonomy" id="116794"/>
    <lineage>
        <taxon>Eukaryota</taxon>
        <taxon>Fungi</taxon>
        <taxon>Dikarya</taxon>
        <taxon>Ascomycota</taxon>
        <taxon>Pezizomycotina</taxon>
        <taxon>Lecanoromycetes</taxon>
        <taxon>OSLEUM clade</taxon>
        <taxon>Lecanoromycetidae</taxon>
        <taxon>Caliciales</taxon>
        <taxon>Physciaceae</taxon>
        <taxon>Heterodermia</taxon>
    </lineage>
</organism>
<dbReference type="InterPro" id="IPR009057">
    <property type="entry name" value="Homeodomain-like_sf"/>
</dbReference>
<feature type="compositionally biased region" description="Polar residues" evidence="5">
    <location>
        <begin position="564"/>
        <end position="575"/>
    </location>
</feature>
<dbReference type="InterPro" id="IPR036388">
    <property type="entry name" value="WH-like_DNA-bd_sf"/>
</dbReference>
<accession>A0A8H3G1H1</accession>
<comment type="caution">
    <text evidence="9">The sequence shown here is derived from an EMBL/GenBank/DDBJ whole genome shotgun (WGS) entry which is preliminary data.</text>
</comment>
<dbReference type="SMART" id="SM00717">
    <property type="entry name" value="SANT"/>
    <property type="match status" value="1"/>
</dbReference>
<evidence type="ECO:0000259" key="7">
    <source>
        <dbReference type="PROSITE" id="PS50934"/>
    </source>
</evidence>
<feature type="compositionally biased region" description="Basic and acidic residues" evidence="5">
    <location>
        <begin position="91"/>
        <end position="103"/>
    </location>
</feature>
<sequence length="728" mass="79305">MEAGIVKDDASPMANIPIDASGAPATGGMGLNITQTGTPPGLRPSPSNPETSTKTEEANAISDNPLDAPAAPQPGDGVMDRDDEEMGGMEDAPKQNDSPEKGDLNGPSSQQVDETANESQEQTKDSIESAARAHLISQGKQPIILPSYSTWFDMHQISHIEKKALPEFFNSRNRSKTPAVYKDYRDFMINTYRLNPQEYLTVTACRRNLAGDVCAIMRVHALLEQWGLINYQIDPETRPSPIQPPFTGHFRIQADTPRAIQAYQPTFKTEKSGTSPRIIHTKKEPTPHSRLNLEVGRNIYEQSGKEVSSTKDKKANGEDTTSSGRTSAEASTKNLEDIAKESKKSVFCSSCGIDCTRVRYHFAKETPSTAGAATSKTQYDICPACFVHHRYPDLNLNYDKLEEPNYSRVPDHDAPWSDKEVLLLLEALEEDSDDWNRISDYVGTRTREECVVKFLSMEIEDKYMETEPDTFGALDSSRIPFNQVDNPVMSVVGFLAGMADPSVTAATAGRWVDETRKNLQQRLENGTGEEATADERSGIEDKGKASSIAKPDPTAVSDAMDVDQATSSPVPTDSNAIAHHDNSKSSNPLPTLALAASAARASALASNEERQHTQLVSAALNASLQKLDLKLTQFREVEQALEIQRQDLERGRRELFLERASFSKRMMEVEAQLAGMGIGGMGMGEGGSVAGLEAGSGEKMGFATNKARPRDGEPMEPGAAGVKIHGAP</sequence>
<dbReference type="Gene3D" id="1.10.10.10">
    <property type="entry name" value="Winged helix-like DNA-binding domain superfamily/Winged helix DNA-binding domain"/>
    <property type="match status" value="1"/>
</dbReference>
<dbReference type="Gene3D" id="1.10.10.60">
    <property type="entry name" value="Homeodomain-like"/>
    <property type="match status" value="1"/>
</dbReference>
<evidence type="ECO:0000256" key="3">
    <source>
        <dbReference type="ARBA" id="ARBA00023163"/>
    </source>
</evidence>
<feature type="region of interest" description="Disordered" evidence="5">
    <location>
        <begin position="1"/>
        <end position="127"/>
    </location>
</feature>
<evidence type="ECO:0000259" key="6">
    <source>
        <dbReference type="PROSITE" id="PS50090"/>
    </source>
</evidence>
<feature type="domain" description="SWIRM" evidence="7">
    <location>
        <begin position="143"/>
        <end position="240"/>
    </location>
</feature>
<proteinExistence type="predicted"/>
<evidence type="ECO:0000256" key="4">
    <source>
        <dbReference type="ARBA" id="ARBA00023242"/>
    </source>
</evidence>
<dbReference type="GO" id="GO:0016514">
    <property type="term" value="C:SWI/SNF complex"/>
    <property type="evidence" value="ECO:0007669"/>
    <property type="project" value="TreeGrafter"/>
</dbReference>
<dbReference type="Proteomes" id="UP000664521">
    <property type="component" value="Unassembled WGS sequence"/>
</dbReference>
<dbReference type="PROSITE" id="PS50934">
    <property type="entry name" value="SWIRM"/>
    <property type="match status" value="1"/>
</dbReference>
<dbReference type="PROSITE" id="PS50090">
    <property type="entry name" value="MYB_LIKE"/>
    <property type="match status" value="1"/>
</dbReference>
<dbReference type="InterPro" id="IPR007526">
    <property type="entry name" value="SWIRM"/>
</dbReference>
<dbReference type="InterPro" id="IPR017884">
    <property type="entry name" value="SANT_dom"/>
</dbReference>
<reference evidence="9" key="1">
    <citation type="submission" date="2021-03" db="EMBL/GenBank/DDBJ databases">
        <authorList>
            <person name="Tagirdzhanova G."/>
        </authorList>
    </citation>
    <scope>NUCLEOTIDE SEQUENCE</scope>
</reference>
<dbReference type="PROSITE" id="PS51293">
    <property type="entry name" value="SANT"/>
    <property type="match status" value="1"/>
</dbReference>
<evidence type="ECO:0000259" key="8">
    <source>
        <dbReference type="PROSITE" id="PS51293"/>
    </source>
</evidence>
<evidence type="ECO:0008006" key="11">
    <source>
        <dbReference type="Google" id="ProtNLM"/>
    </source>
</evidence>
<dbReference type="GO" id="GO:0006338">
    <property type="term" value="P:chromatin remodeling"/>
    <property type="evidence" value="ECO:0007669"/>
    <property type="project" value="UniProtKB-ARBA"/>
</dbReference>
<keyword evidence="3" id="KW-0804">Transcription</keyword>
<dbReference type="SUPFAM" id="SSF46689">
    <property type="entry name" value="Homeodomain-like"/>
    <property type="match status" value="2"/>
</dbReference>
<dbReference type="EMBL" id="CAJPDS010000075">
    <property type="protein sequence ID" value="CAF9934501.1"/>
    <property type="molecule type" value="Genomic_DNA"/>
</dbReference>